<evidence type="ECO:0000313" key="4">
    <source>
        <dbReference type="EMBL" id="SHI03949.1"/>
    </source>
</evidence>
<dbReference type="STRING" id="299255.SAMN02745129_3747"/>
<dbReference type="InterPro" id="IPR019546">
    <property type="entry name" value="TAT_signal_bac_arc"/>
</dbReference>
<feature type="signal peptide" evidence="3">
    <location>
        <begin position="1"/>
        <end position="33"/>
    </location>
</feature>
<dbReference type="NCBIfam" id="TIGR01409">
    <property type="entry name" value="TAT_signal_seq"/>
    <property type="match status" value="1"/>
</dbReference>
<feature type="chain" id="PRO_5009915102" evidence="3">
    <location>
        <begin position="34"/>
        <end position="66"/>
    </location>
</feature>
<proteinExistence type="predicted"/>
<evidence type="ECO:0000313" key="5">
    <source>
        <dbReference type="Proteomes" id="UP000184268"/>
    </source>
</evidence>
<dbReference type="InterPro" id="IPR014177">
    <property type="entry name" value="Formate_DH_TAT-contain"/>
</dbReference>
<reference evidence="4 5" key="1">
    <citation type="submission" date="2016-11" db="EMBL/GenBank/DDBJ databases">
        <authorList>
            <person name="Jaros S."/>
            <person name="Januszkiewicz K."/>
            <person name="Wedrychowicz H."/>
        </authorList>
    </citation>
    <scope>NUCLEOTIDE SEQUENCE [LARGE SCALE GENOMIC DNA]</scope>
    <source>
        <strain evidence="4 5">DSM 16917</strain>
    </source>
</reference>
<dbReference type="Proteomes" id="UP000184268">
    <property type="component" value="Unassembled WGS sequence"/>
</dbReference>
<dbReference type="OrthoDB" id="6272351at2"/>
<gene>
    <name evidence="4" type="ORF">SAMN02745129_3747</name>
</gene>
<name>A0A1M5XW69_9GAMM</name>
<dbReference type="PROSITE" id="PS51318">
    <property type="entry name" value="TAT"/>
    <property type="match status" value="1"/>
</dbReference>
<evidence type="ECO:0000256" key="1">
    <source>
        <dbReference type="ARBA" id="ARBA00022729"/>
    </source>
</evidence>
<dbReference type="NCBIfam" id="TIGR02811">
    <property type="entry name" value="formate_TAT"/>
    <property type="match status" value="1"/>
</dbReference>
<sequence>MKDRQPQQDRRRALKALGLGAGAAALTSTAVQAAPESQAATPDDTKSTGYRETPHVLTYYATLRLK</sequence>
<organism evidence="4 5">
    <name type="scientific">Ferrimonas marina</name>
    <dbReference type="NCBI Taxonomy" id="299255"/>
    <lineage>
        <taxon>Bacteria</taxon>
        <taxon>Pseudomonadati</taxon>
        <taxon>Pseudomonadota</taxon>
        <taxon>Gammaproteobacteria</taxon>
        <taxon>Alteromonadales</taxon>
        <taxon>Ferrimonadaceae</taxon>
        <taxon>Ferrimonas</taxon>
    </lineage>
</organism>
<dbReference type="RefSeq" id="WP_067665005.1">
    <property type="nucleotide sequence ID" value="NZ_FQXG01000006.1"/>
</dbReference>
<dbReference type="InterPro" id="IPR006311">
    <property type="entry name" value="TAT_signal"/>
</dbReference>
<evidence type="ECO:0000256" key="2">
    <source>
        <dbReference type="SAM" id="MobiDB-lite"/>
    </source>
</evidence>
<evidence type="ECO:0000256" key="3">
    <source>
        <dbReference type="SAM" id="SignalP"/>
    </source>
</evidence>
<feature type="region of interest" description="Disordered" evidence="2">
    <location>
        <begin position="30"/>
        <end position="52"/>
    </location>
</feature>
<dbReference type="PIRSF" id="PIRSF036704">
    <property type="entry name" value="UCP036704"/>
    <property type="match status" value="1"/>
</dbReference>
<accession>A0A1M5XW69</accession>
<keyword evidence="5" id="KW-1185">Reference proteome</keyword>
<protein>
    <submittedName>
        <fullName evidence="4">Formate dehydrogenase region TAT target</fullName>
    </submittedName>
</protein>
<dbReference type="EMBL" id="FQXG01000006">
    <property type="protein sequence ID" value="SHI03949.1"/>
    <property type="molecule type" value="Genomic_DNA"/>
</dbReference>
<keyword evidence="1 3" id="KW-0732">Signal</keyword>
<dbReference type="AlphaFoldDB" id="A0A1M5XW69"/>